<evidence type="ECO:0000256" key="1">
    <source>
        <dbReference type="ARBA" id="ARBA00004275"/>
    </source>
</evidence>
<evidence type="ECO:0000313" key="6">
    <source>
        <dbReference type="EMBL" id="KAK9884791.1"/>
    </source>
</evidence>
<feature type="domain" description="AMP-dependent synthetase/ligase" evidence="4">
    <location>
        <begin position="69"/>
        <end position="434"/>
    </location>
</feature>
<dbReference type="InterPro" id="IPR045851">
    <property type="entry name" value="AMP-bd_C_sf"/>
</dbReference>
<dbReference type="EMBL" id="JARQZJ010000094">
    <property type="protein sequence ID" value="KAK9884791.1"/>
    <property type="molecule type" value="Genomic_DNA"/>
</dbReference>
<dbReference type="PANTHER" id="PTHR24096:SF422">
    <property type="entry name" value="BCDNA.GH02901"/>
    <property type="match status" value="1"/>
</dbReference>
<dbReference type="Gene3D" id="3.30.300.30">
    <property type="match status" value="1"/>
</dbReference>
<dbReference type="Pfam" id="PF00501">
    <property type="entry name" value="AMP-binding"/>
    <property type="match status" value="1"/>
</dbReference>
<dbReference type="PANTHER" id="PTHR24096">
    <property type="entry name" value="LONG-CHAIN-FATTY-ACID--COA LIGASE"/>
    <property type="match status" value="1"/>
</dbReference>
<reference evidence="6 7" key="1">
    <citation type="submission" date="2023-03" db="EMBL/GenBank/DDBJ databases">
        <title>Genome insight into feeding habits of ladybird beetles.</title>
        <authorList>
            <person name="Li H.-S."/>
            <person name="Huang Y.-H."/>
            <person name="Pang H."/>
        </authorList>
    </citation>
    <scope>NUCLEOTIDE SEQUENCE [LARGE SCALE GENOMIC DNA]</scope>
    <source>
        <strain evidence="6">SYSU_2023b</strain>
        <tissue evidence="6">Whole body</tissue>
    </source>
</reference>
<dbReference type="Proteomes" id="UP001431783">
    <property type="component" value="Unassembled WGS sequence"/>
</dbReference>
<dbReference type="InterPro" id="IPR042099">
    <property type="entry name" value="ANL_N_sf"/>
</dbReference>
<dbReference type="InterPro" id="IPR020845">
    <property type="entry name" value="AMP-binding_CS"/>
</dbReference>
<sequence length="574" mass="64490">MLFLRYLNRHFKKFSIFRRTQCTLVDNISQNYILKSEKKDIEIPNITLPELLTTYQDKFEKYVASECAFTKRKYSYGELRDYSTSLSKALKKILKLKSENVVAVICRNIPEYPIACLGIIKANLIVTTISSVFSPDEICRQMIDSDTKALITEVGLYANVRLALDNAKKKVPIVIIKTEPGQVIPENTIDFHEVIKAKHDYPNIIPNSPNSVAVMPYSSGTTGLPKGVELTHRNLVANILQCFDCDMEYQTEASDTYQEVIPTVLPYYHIFGLSLLFGVHLSGGNMVSISSYSQDLFVSVLKEYRTTLLYLVPPLVLMITHNEAVKRESLDRVKAILSGGAPLSATDEQKLLEKFDHEVLFLQGYGLTETSPVVAELYPSILIEEKYYKGSIGKPLPNTLTKIVNPEDAKNTPLGPNCTGELLVKGPQVMKGYHKLPEETKKIMSEDGWLRSGDLGHFNEKGFLFITDRMKELIKVKGNQVAPSELEGIIRSFPGVADAAVIGIPHERAGEVPRAYIVAEENLNIEKLQEFFNGKVAKYKQLKGGIELVESIPKNASGKILRRELRTMYLDKNI</sequence>
<name>A0AAW1UY71_9CUCU</name>
<dbReference type="SUPFAM" id="SSF56801">
    <property type="entry name" value="Acetyl-CoA synthetase-like"/>
    <property type="match status" value="1"/>
</dbReference>
<dbReference type="AlphaFoldDB" id="A0AAW1UY71"/>
<comment type="similarity">
    <text evidence="2">Belongs to the ATP-dependent AMP-binding enzyme family.</text>
</comment>
<evidence type="ECO:0008006" key="8">
    <source>
        <dbReference type="Google" id="ProtNLM"/>
    </source>
</evidence>
<comment type="subcellular location">
    <subcellularLocation>
        <location evidence="1">Peroxisome</location>
    </subcellularLocation>
</comment>
<keyword evidence="3" id="KW-0576">Peroxisome</keyword>
<accession>A0AAW1UY71</accession>
<evidence type="ECO:0000259" key="4">
    <source>
        <dbReference type="Pfam" id="PF00501"/>
    </source>
</evidence>
<dbReference type="GO" id="GO:0005777">
    <property type="term" value="C:peroxisome"/>
    <property type="evidence" value="ECO:0007669"/>
    <property type="project" value="UniProtKB-SubCell"/>
</dbReference>
<evidence type="ECO:0000256" key="2">
    <source>
        <dbReference type="ARBA" id="ARBA00006432"/>
    </source>
</evidence>
<evidence type="ECO:0000313" key="7">
    <source>
        <dbReference type="Proteomes" id="UP001431783"/>
    </source>
</evidence>
<comment type="caution">
    <text evidence="6">The sequence shown here is derived from an EMBL/GenBank/DDBJ whole genome shotgun (WGS) entry which is preliminary data.</text>
</comment>
<dbReference type="GO" id="GO:0046949">
    <property type="term" value="P:fatty-acyl-CoA biosynthetic process"/>
    <property type="evidence" value="ECO:0007669"/>
    <property type="project" value="TreeGrafter"/>
</dbReference>
<proteinExistence type="inferred from homology"/>
<dbReference type="PROSITE" id="PS00455">
    <property type="entry name" value="AMP_BINDING"/>
    <property type="match status" value="1"/>
</dbReference>
<dbReference type="Gene3D" id="3.40.50.12780">
    <property type="entry name" value="N-terminal domain of ligase-like"/>
    <property type="match status" value="1"/>
</dbReference>
<feature type="domain" description="AMP-binding enzyme C-terminal" evidence="5">
    <location>
        <begin position="485"/>
        <end position="559"/>
    </location>
</feature>
<protein>
    <recommendedName>
        <fullName evidence="8">4-coumarate--CoA ligase</fullName>
    </recommendedName>
</protein>
<evidence type="ECO:0000259" key="5">
    <source>
        <dbReference type="Pfam" id="PF13193"/>
    </source>
</evidence>
<keyword evidence="7" id="KW-1185">Reference proteome</keyword>
<dbReference type="GO" id="GO:0004467">
    <property type="term" value="F:long-chain fatty acid-CoA ligase activity"/>
    <property type="evidence" value="ECO:0007669"/>
    <property type="project" value="TreeGrafter"/>
</dbReference>
<dbReference type="InterPro" id="IPR000873">
    <property type="entry name" value="AMP-dep_synth/lig_dom"/>
</dbReference>
<gene>
    <name evidence="6" type="ORF">WA026_009019</name>
</gene>
<dbReference type="Pfam" id="PF13193">
    <property type="entry name" value="AMP-binding_C"/>
    <property type="match status" value="1"/>
</dbReference>
<organism evidence="6 7">
    <name type="scientific">Henosepilachna vigintioctopunctata</name>
    <dbReference type="NCBI Taxonomy" id="420089"/>
    <lineage>
        <taxon>Eukaryota</taxon>
        <taxon>Metazoa</taxon>
        <taxon>Ecdysozoa</taxon>
        <taxon>Arthropoda</taxon>
        <taxon>Hexapoda</taxon>
        <taxon>Insecta</taxon>
        <taxon>Pterygota</taxon>
        <taxon>Neoptera</taxon>
        <taxon>Endopterygota</taxon>
        <taxon>Coleoptera</taxon>
        <taxon>Polyphaga</taxon>
        <taxon>Cucujiformia</taxon>
        <taxon>Coccinelloidea</taxon>
        <taxon>Coccinellidae</taxon>
        <taxon>Epilachninae</taxon>
        <taxon>Epilachnini</taxon>
        <taxon>Henosepilachna</taxon>
    </lineage>
</organism>
<dbReference type="FunFam" id="3.30.300.30:FF:000007">
    <property type="entry name" value="4-coumarate--CoA ligase 2"/>
    <property type="match status" value="1"/>
</dbReference>
<evidence type="ECO:0000256" key="3">
    <source>
        <dbReference type="ARBA" id="ARBA00023140"/>
    </source>
</evidence>
<dbReference type="InterPro" id="IPR025110">
    <property type="entry name" value="AMP-bd_C"/>
</dbReference>